<keyword evidence="2" id="KW-1185">Reference proteome</keyword>
<evidence type="ECO:0000313" key="2">
    <source>
        <dbReference type="Proteomes" id="UP000078540"/>
    </source>
</evidence>
<name>A0A195AZT3_9HYME</name>
<organism evidence="1 2">
    <name type="scientific">Atta colombica</name>
    <dbReference type="NCBI Taxonomy" id="520822"/>
    <lineage>
        <taxon>Eukaryota</taxon>
        <taxon>Metazoa</taxon>
        <taxon>Ecdysozoa</taxon>
        <taxon>Arthropoda</taxon>
        <taxon>Hexapoda</taxon>
        <taxon>Insecta</taxon>
        <taxon>Pterygota</taxon>
        <taxon>Neoptera</taxon>
        <taxon>Endopterygota</taxon>
        <taxon>Hymenoptera</taxon>
        <taxon>Apocrita</taxon>
        <taxon>Aculeata</taxon>
        <taxon>Formicoidea</taxon>
        <taxon>Formicidae</taxon>
        <taxon>Myrmicinae</taxon>
        <taxon>Atta</taxon>
    </lineage>
</organism>
<sequence>MAVVESNHRTRCSLGRRAPRSTTLRIYAKNKTMIMNRFDPHERIFVPFKPDKNRRGREGNANSTYEFVGLQEVRPTWYQRGKKVNASFIYFVVLIFVS</sequence>
<dbReference type="Proteomes" id="UP000078540">
    <property type="component" value="Unassembled WGS sequence"/>
</dbReference>
<dbReference type="AlphaFoldDB" id="A0A195AZT3"/>
<proteinExistence type="predicted"/>
<dbReference type="EMBL" id="KQ976698">
    <property type="protein sequence ID" value="KYM77469.1"/>
    <property type="molecule type" value="Genomic_DNA"/>
</dbReference>
<accession>A0A195AZT3</accession>
<evidence type="ECO:0000313" key="1">
    <source>
        <dbReference type="EMBL" id="KYM77469.1"/>
    </source>
</evidence>
<gene>
    <name evidence="1" type="ORF">ALC53_12098</name>
</gene>
<reference evidence="1 2" key="1">
    <citation type="submission" date="2015-09" db="EMBL/GenBank/DDBJ databases">
        <title>Atta colombica WGS genome.</title>
        <authorList>
            <person name="Nygaard S."/>
            <person name="Hu H."/>
            <person name="Boomsma J."/>
            <person name="Zhang G."/>
        </authorList>
    </citation>
    <scope>NUCLEOTIDE SEQUENCE [LARGE SCALE GENOMIC DNA]</scope>
    <source>
        <strain evidence="1">Treedump-2</strain>
        <tissue evidence="1">Whole body</tissue>
    </source>
</reference>
<protein>
    <submittedName>
        <fullName evidence="1">Uncharacterized protein</fullName>
    </submittedName>
</protein>